<dbReference type="GO" id="GO:0003735">
    <property type="term" value="F:structural constituent of ribosome"/>
    <property type="evidence" value="ECO:0007669"/>
    <property type="project" value="InterPro"/>
</dbReference>
<sequence length="251" mass="27586">MSAAFRTSSRLLSMATRSFACPPKSSSFHSFSWPASTIPSSSRLFSSSSVRPAYIGGSPITYASNASFSTEGDNLVVTGPLGSEKVFIHPFVRLFHQAPDGSESEGRLEVAVDNQNLEHQREMWGTTRTLISNALQGVTEGYRMPIKMVGVGYRAALEEAPVPPGMKGEEWQNRLRLNLKLGFSHPVLMVVPIGITVEVPQPTKLFIMGTNKADVAQFAAKIREWRKPEPYRGKGIFVGGETIKRKEGKKK</sequence>
<evidence type="ECO:0000256" key="3">
    <source>
        <dbReference type="ARBA" id="ARBA00023274"/>
    </source>
</evidence>
<dbReference type="EMBL" id="LN483167">
    <property type="protein sequence ID" value="CDZ97110.1"/>
    <property type="molecule type" value="Genomic_DNA"/>
</dbReference>
<dbReference type="Gene3D" id="3.90.930.12">
    <property type="entry name" value="Ribosomal protein L6, alpha-beta domain"/>
    <property type="match status" value="2"/>
</dbReference>
<keyword evidence="2 4" id="KW-0689">Ribosomal protein</keyword>
<dbReference type="InterPro" id="IPR000702">
    <property type="entry name" value="Ribosomal_uL6-like"/>
</dbReference>
<feature type="domain" description="Large ribosomal subunit protein uL6 alpha-beta" evidence="5">
    <location>
        <begin position="176"/>
        <end position="236"/>
    </location>
</feature>
<evidence type="ECO:0000259" key="5">
    <source>
        <dbReference type="Pfam" id="PF00347"/>
    </source>
</evidence>
<keyword evidence="3 4" id="KW-0687">Ribonucleoprotein</keyword>
<dbReference type="SUPFAM" id="SSF56053">
    <property type="entry name" value="Ribosomal protein L6"/>
    <property type="match status" value="2"/>
</dbReference>
<name>A0A0F7SFN6_PHARH</name>
<dbReference type="PANTHER" id="PTHR11655">
    <property type="entry name" value="60S/50S RIBOSOMAL PROTEIN L6/L9"/>
    <property type="match status" value="1"/>
</dbReference>
<dbReference type="Pfam" id="PF00347">
    <property type="entry name" value="Ribosomal_L6"/>
    <property type="match status" value="1"/>
</dbReference>
<evidence type="ECO:0000256" key="2">
    <source>
        <dbReference type="ARBA" id="ARBA00022980"/>
    </source>
</evidence>
<organism evidence="6">
    <name type="scientific">Phaffia rhodozyma</name>
    <name type="common">Yeast</name>
    <name type="synonym">Xanthophyllomyces dendrorhous</name>
    <dbReference type="NCBI Taxonomy" id="264483"/>
    <lineage>
        <taxon>Eukaryota</taxon>
        <taxon>Fungi</taxon>
        <taxon>Dikarya</taxon>
        <taxon>Basidiomycota</taxon>
        <taxon>Agaricomycotina</taxon>
        <taxon>Tremellomycetes</taxon>
        <taxon>Cystofilobasidiales</taxon>
        <taxon>Mrakiaceae</taxon>
        <taxon>Phaffia</taxon>
    </lineage>
</organism>
<reference evidence="6" key="1">
    <citation type="submission" date="2014-08" db="EMBL/GenBank/DDBJ databases">
        <authorList>
            <person name="Sharma Rahul"/>
            <person name="Thines Marco"/>
        </authorList>
    </citation>
    <scope>NUCLEOTIDE SEQUENCE</scope>
</reference>
<dbReference type="GO" id="GO:0006412">
    <property type="term" value="P:translation"/>
    <property type="evidence" value="ECO:0007669"/>
    <property type="project" value="InterPro"/>
</dbReference>
<dbReference type="GO" id="GO:0005762">
    <property type="term" value="C:mitochondrial large ribosomal subunit"/>
    <property type="evidence" value="ECO:0007669"/>
    <property type="project" value="TreeGrafter"/>
</dbReference>
<dbReference type="AlphaFoldDB" id="A0A0F7SFN6"/>
<comment type="similarity">
    <text evidence="1 4">Belongs to the universal ribosomal protein uL6 family.</text>
</comment>
<proteinExistence type="inferred from homology"/>
<evidence type="ECO:0000256" key="1">
    <source>
        <dbReference type="ARBA" id="ARBA00009356"/>
    </source>
</evidence>
<evidence type="ECO:0000313" key="6">
    <source>
        <dbReference type="EMBL" id="CDZ97110.1"/>
    </source>
</evidence>
<dbReference type="PRINTS" id="PR00059">
    <property type="entry name" value="RIBOSOMALL6"/>
</dbReference>
<dbReference type="GO" id="GO:0019843">
    <property type="term" value="F:rRNA binding"/>
    <property type="evidence" value="ECO:0007669"/>
    <property type="project" value="InterPro"/>
</dbReference>
<protein>
    <submittedName>
        <fullName evidence="6">Mitochondrial/chloroplast ribosomal protein L6</fullName>
    </submittedName>
</protein>
<dbReference type="PANTHER" id="PTHR11655:SF14">
    <property type="entry name" value="LARGE RIBOSOMAL SUBUNIT PROTEIN UL6M"/>
    <property type="match status" value="1"/>
</dbReference>
<dbReference type="InterPro" id="IPR020040">
    <property type="entry name" value="Ribosomal_uL6_a/b-dom"/>
</dbReference>
<accession>A0A0F7SFN6</accession>
<dbReference type="InterPro" id="IPR019906">
    <property type="entry name" value="Ribosomal_uL6_bac-type"/>
</dbReference>
<evidence type="ECO:0000256" key="4">
    <source>
        <dbReference type="RuleBase" id="RU003869"/>
    </source>
</evidence>
<dbReference type="InterPro" id="IPR036789">
    <property type="entry name" value="Ribosomal_uL6-like_a/b-dom_sf"/>
</dbReference>